<evidence type="ECO:0000256" key="11">
    <source>
        <dbReference type="HAMAP-Rule" id="MF_01531"/>
    </source>
</evidence>
<dbReference type="Pfam" id="PF00593">
    <property type="entry name" value="TonB_dep_Rec_b-barrel"/>
    <property type="match status" value="1"/>
</dbReference>
<dbReference type="Proteomes" id="UP000030071">
    <property type="component" value="Chromosome 1"/>
</dbReference>
<keyword evidence="6 11" id="KW-0406">Ion transport</keyword>
<keyword evidence="5 11" id="KW-0732">Signal</keyword>
<evidence type="ECO:0000256" key="4">
    <source>
        <dbReference type="ARBA" id="ARBA00022692"/>
    </source>
</evidence>
<dbReference type="InterPro" id="IPR012910">
    <property type="entry name" value="Plug_dom"/>
</dbReference>
<proteinExistence type="inferred from homology"/>
<evidence type="ECO:0000256" key="2">
    <source>
        <dbReference type="ARBA" id="ARBA00022448"/>
    </source>
</evidence>
<dbReference type="GO" id="GO:0015288">
    <property type="term" value="F:porin activity"/>
    <property type="evidence" value="ECO:0007669"/>
    <property type="project" value="UniProtKB-KW"/>
</dbReference>
<evidence type="ECO:0000256" key="9">
    <source>
        <dbReference type="ARBA" id="ARBA00023136"/>
    </source>
</evidence>
<evidence type="ECO:0000256" key="7">
    <source>
        <dbReference type="ARBA" id="ARBA00023077"/>
    </source>
</evidence>
<evidence type="ECO:0000256" key="3">
    <source>
        <dbReference type="ARBA" id="ARBA00022452"/>
    </source>
</evidence>
<dbReference type="PROSITE" id="PS52016">
    <property type="entry name" value="TONB_DEPENDENT_REC_3"/>
    <property type="match status" value="1"/>
</dbReference>
<comment type="subcellular location">
    <subcellularLocation>
        <location evidence="1 11 12">Cell outer membrane</location>
        <topology evidence="1 11 12">Multi-pass membrane protein</topology>
    </subcellularLocation>
</comment>
<evidence type="ECO:0000256" key="8">
    <source>
        <dbReference type="ARBA" id="ARBA00023114"/>
    </source>
</evidence>
<dbReference type="InterPro" id="IPR010916">
    <property type="entry name" value="TonB_box_CS"/>
</dbReference>
<dbReference type="GO" id="GO:0046930">
    <property type="term" value="C:pore complex"/>
    <property type="evidence" value="ECO:0007669"/>
    <property type="project" value="UniProtKB-KW"/>
</dbReference>
<dbReference type="PANTHER" id="PTHR30069:SF53">
    <property type="entry name" value="COLICIN I RECEPTOR-RELATED"/>
    <property type="match status" value="1"/>
</dbReference>
<accession>F9T6D1</accession>
<dbReference type="GO" id="GO:0015420">
    <property type="term" value="F:ABC-type vitamin B12 transporter activity"/>
    <property type="evidence" value="ECO:0007669"/>
    <property type="project" value="InterPro"/>
</dbReference>
<feature type="short sequence motif" description="TonB box" evidence="13">
    <location>
        <begin position="30"/>
        <end position="36"/>
    </location>
</feature>
<feature type="short sequence motif" description="TonB C-terminal box" evidence="11">
    <location>
        <begin position="589"/>
        <end position="606"/>
    </location>
</feature>
<dbReference type="PATRIC" id="fig|1051646.9.peg.2823"/>
<keyword evidence="4 11" id="KW-0812">Transmembrane</keyword>
<dbReference type="InterPro" id="IPR000531">
    <property type="entry name" value="Beta-barrel_TonB"/>
</dbReference>
<dbReference type="Pfam" id="PF07715">
    <property type="entry name" value="Plug"/>
    <property type="match status" value="1"/>
</dbReference>
<feature type="domain" description="TonB-dependent receptor plug" evidence="15">
    <location>
        <begin position="43"/>
        <end position="147"/>
    </location>
</feature>
<dbReference type="Proteomes" id="UP000003836">
    <property type="component" value="Unassembled WGS sequence"/>
</dbReference>
<dbReference type="HAMAP" id="MF_01531">
    <property type="entry name" value="BtuB"/>
    <property type="match status" value="1"/>
</dbReference>
<dbReference type="InterPro" id="IPR036942">
    <property type="entry name" value="Beta-barrel_TonB_sf"/>
</dbReference>
<dbReference type="RefSeq" id="WP_004745064.1">
    <property type="nucleotide sequence ID" value="NZ_AFWI01000151.1"/>
</dbReference>
<evidence type="ECO:0000313" key="17">
    <source>
        <dbReference type="EMBL" id="EGU54721.1"/>
    </source>
</evidence>
<dbReference type="HOGENOM" id="CLU_008287_18_5_6"/>
<keyword evidence="7 11" id="KW-0798">TonB box</keyword>
<evidence type="ECO:0000313" key="19">
    <source>
        <dbReference type="Proteomes" id="UP000030071"/>
    </source>
</evidence>
<comment type="similarity">
    <text evidence="11">Belongs to the TonB-dependent receptor family. BtuB (TC 1.B.14.3.1) subfamily.</text>
</comment>
<evidence type="ECO:0000256" key="10">
    <source>
        <dbReference type="ARBA" id="ARBA00023237"/>
    </source>
</evidence>
<reference evidence="16 19" key="3">
    <citation type="submission" date="2014-08" db="EMBL/GenBank/DDBJ databases">
        <title>First Complete Genome Sequence of the Shellfish Pathogen Vibrio tubiashii.</title>
        <authorList>
            <person name="Richards G.P."/>
            <person name="Needleman D.S."/>
            <person name="Watson M.A."/>
            <person name="Bono J.L."/>
        </authorList>
    </citation>
    <scope>NUCLEOTIDE SEQUENCE [LARGE SCALE GENOMIC DNA]</scope>
    <source>
        <strain evidence="16 19">ATCC 19109</strain>
    </source>
</reference>
<dbReference type="InterPro" id="IPR010101">
    <property type="entry name" value="B12_transptr_BtuB"/>
</dbReference>
<evidence type="ECO:0000256" key="12">
    <source>
        <dbReference type="PROSITE-ProRule" id="PRU01360"/>
    </source>
</evidence>
<evidence type="ECO:0000313" key="16">
    <source>
        <dbReference type="EMBL" id="AIW15330.1"/>
    </source>
</evidence>
<dbReference type="PROSITE" id="PS00430">
    <property type="entry name" value="TONB_DEPENDENT_REC_1"/>
    <property type="match status" value="1"/>
</dbReference>
<dbReference type="STRING" id="1051646.IX91_14475"/>
<evidence type="ECO:0000259" key="15">
    <source>
        <dbReference type="Pfam" id="PF07715"/>
    </source>
</evidence>
<dbReference type="Gene3D" id="2.170.130.10">
    <property type="entry name" value="TonB-dependent receptor, plug domain"/>
    <property type="match status" value="1"/>
</dbReference>
<evidence type="ECO:0000256" key="5">
    <source>
        <dbReference type="ARBA" id="ARBA00022729"/>
    </source>
</evidence>
<feature type="short sequence motif" description="TonB box" evidence="11">
    <location>
        <begin position="29"/>
        <end position="36"/>
    </location>
</feature>
<keyword evidence="2 11" id="KW-0813">Transport</keyword>
<evidence type="ECO:0000256" key="1">
    <source>
        <dbReference type="ARBA" id="ARBA00004571"/>
    </source>
</evidence>
<feature type="signal peptide" evidence="11">
    <location>
        <begin position="1"/>
        <end position="22"/>
    </location>
</feature>
<keyword evidence="3 11" id="KW-1134">Transmembrane beta strand</keyword>
<feature type="chain" id="PRO_5009012520" description="Vitamin B12 transporter BtuB" evidence="11">
    <location>
        <begin position="23"/>
        <end position="606"/>
    </location>
</feature>
<dbReference type="Gene3D" id="2.40.170.20">
    <property type="entry name" value="TonB-dependent receptor, beta-barrel domain"/>
    <property type="match status" value="1"/>
</dbReference>
<dbReference type="GO" id="GO:0009279">
    <property type="term" value="C:cell outer membrane"/>
    <property type="evidence" value="ECO:0007669"/>
    <property type="project" value="UniProtKB-SubCell"/>
</dbReference>
<evidence type="ECO:0000256" key="6">
    <source>
        <dbReference type="ARBA" id="ARBA00023065"/>
    </source>
</evidence>
<keyword evidence="17" id="KW-0675">Receptor</keyword>
<evidence type="ECO:0000313" key="18">
    <source>
        <dbReference type="Proteomes" id="UP000003836"/>
    </source>
</evidence>
<protein>
    <recommendedName>
        <fullName evidence="11">Vitamin B12 transporter BtuB</fullName>
    </recommendedName>
    <alternativeName>
        <fullName evidence="11">Cobalamin receptor</fullName>
    </alternativeName>
    <alternativeName>
        <fullName evidence="11">Outer membrane cobalamin translocator</fullName>
    </alternativeName>
</protein>
<dbReference type="GeneID" id="23445930"/>
<dbReference type="InterPro" id="IPR039426">
    <property type="entry name" value="TonB-dep_rcpt-like"/>
</dbReference>
<dbReference type="SUPFAM" id="SSF56935">
    <property type="entry name" value="Porins"/>
    <property type="match status" value="1"/>
</dbReference>
<dbReference type="PANTHER" id="PTHR30069">
    <property type="entry name" value="TONB-DEPENDENT OUTER MEMBRANE RECEPTOR"/>
    <property type="match status" value="1"/>
</dbReference>
<dbReference type="KEGG" id="vtu:IX91_14475"/>
<organism evidence="16 19">
    <name type="scientific">Vibrio tubiashii ATCC 19109</name>
    <dbReference type="NCBI Taxonomy" id="1051646"/>
    <lineage>
        <taxon>Bacteria</taxon>
        <taxon>Pseudomonadati</taxon>
        <taxon>Pseudomonadota</taxon>
        <taxon>Gammaproteobacteria</taxon>
        <taxon>Vibrionales</taxon>
        <taxon>Vibrionaceae</taxon>
        <taxon>Vibrio</taxon>
        <taxon>Vibrio oreintalis group</taxon>
    </lineage>
</organism>
<dbReference type="EMBL" id="AFWI01000151">
    <property type="protein sequence ID" value="EGU54721.1"/>
    <property type="molecule type" value="Genomic_DNA"/>
</dbReference>
<feature type="domain" description="TonB-dependent receptor-like beta-barrel" evidence="14">
    <location>
        <begin position="207"/>
        <end position="580"/>
    </location>
</feature>
<reference evidence="17 18" key="2">
    <citation type="journal article" date="2012" name="Int. J. Syst. Evol. Microbiol.">
        <title>Vibrio caribbeanicus sp. nov., isolated from the marine sponge Scleritoderma cyanea.</title>
        <authorList>
            <person name="Hoffmann M."/>
            <person name="Monday S.R."/>
            <person name="Allard M.W."/>
            <person name="Strain E.A."/>
            <person name="Whittaker P."/>
            <person name="Naum M."/>
            <person name="McCarthy P.J."/>
            <person name="Lopez J.V."/>
            <person name="Fischer M."/>
            <person name="Brown E.W."/>
        </authorList>
    </citation>
    <scope>NUCLEOTIDE SEQUENCE [LARGE SCALE GENOMIC DNA]</scope>
    <source>
        <strain evidence="17 18">ATCC 19109</strain>
    </source>
</reference>
<dbReference type="AlphaFoldDB" id="F9T6D1"/>
<dbReference type="EMBL" id="CP009354">
    <property type="protein sequence ID" value="AIW15330.1"/>
    <property type="molecule type" value="Genomic_DNA"/>
</dbReference>
<evidence type="ECO:0000256" key="13">
    <source>
        <dbReference type="PROSITE-ProRule" id="PRU10143"/>
    </source>
</evidence>
<keyword evidence="8 11" id="KW-0626">Porin</keyword>
<keyword evidence="18" id="KW-1185">Reference proteome</keyword>
<sequence precursor="true">MNRSILAIAVASLLPHASLSYAQEASSDETMVVTANRFEQSVDSVLAPVSVVTREEIEQLQAKSLIDVLKRLPGIEYQQYGGRGQSASIFIRGTNSNHALVLLDGVRINSSAGGVTLNKLPIGIVERLEVLRGPQAARYGSDAVGGVINIITRVSDVEERQSVNVGAGSNNYKEASGSVKTKISDSSSLMLGGAFESSDGYAFKPTTNDSYGYEGKNIIAGYEKIINDSLKAYVSALWFDSHAEYDSFGTKKNSFTDNQNVAATLEYNSGALQSSILANHQVTKSYDYSNSEGKNGAKTQSIVDLTTAQWANLYQLNETTSLGGGIDWRREHMRDGALYQYGTNGKNDFAGETRDTTGLYASGSHSFGKAVVEANARVDKHDRYGNQSTWSIAGGYHLTEQYLVKASYGTAFKAPSYTSLGENSSLNPEESKNAEIGFVASYDTWRWNASVYDNKVDNLIIWYQDISSQNVDARIRGIEFDAQFETGFLSHNLVLEYKKHEDEKGVQLARRAKENVKWIGQASFGDVDASLTYMYLGKRLNLPTTVSSNEEYLPAVNLWDLAMTYWVSDTLQLKGRVDNLFDEKYETAKDYTAPGRTVYVSMSYKF</sequence>
<dbReference type="GO" id="GO:0006811">
    <property type="term" value="P:monoatomic ion transport"/>
    <property type="evidence" value="ECO:0007669"/>
    <property type="project" value="UniProtKB-KW"/>
</dbReference>
<dbReference type="InterPro" id="IPR037066">
    <property type="entry name" value="Plug_dom_sf"/>
</dbReference>
<keyword evidence="10 11" id="KW-0998">Cell outer membrane</keyword>
<dbReference type="eggNOG" id="COG4206">
    <property type="taxonomic scope" value="Bacteria"/>
</dbReference>
<reference evidence="17" key="1">
    <citation type="submission" date="2011-08" db="EMBL/GenBank/DDBJ databases">
        <authorList>
            <person name="Hoffman M."/>
            <person name="Strain E.A."/>
            <person name="Brown E."/>
            <person name="Allard M.W."/>
        </authorList>
    </citation>
    <scope>NUCLEOTIDE SEQUENCE</scope>
    <source>
        <strain evidence="17">ATCC 19109</strain>
    </source>
</reference>
<name>F9T6D1_9VIBR</name>
<gene>
    <name evidence="11" type="primary">btuB</name>
    <name evidence="16" type="ORF">IX91_14475</name>
    <name evidence="17" type="ORF">VITU9109_04402</name>
</gene>
<keyword evidence="9 11" id="KW-0472">Membrane</keyword>
<evidence type="ECO:0000259" key="14">
    <source>
        <dbReference type="Pfam" id="PF00593"/>
    </source>
</evidence>
<dbReference type="CDD" id="cd01347">
    <property type="entry name" value="ligand_gated_channel"/>
    <property type="match status" value="1"/>
</dbReference>
<comment type="function">
    <text evidence="11">Involved in the active translocation of vitamin B12 (cyanocobalamin) across the outer membrane to the periplasmic space. It derives its energy for transport by interacting with the trans-periplasmic membrane protein TonB.</text>
</comment>